<organism evidence="1 2">
    <name type="scientific">Mycena rosella</name>
    <name type="common">Pink bonnet</name>
    <name type="synonym">Agaricus rosellus</name>
    <dbReference type="NCBI Taxonomy" id="1033263"/>
    <lineage>
        <taxon>Eukaryota</taxon>
        <taxon>Fungi</taxon>
        <taxon>Dikarya</taxon>
        <taxon>Basidiomycota</taxon>
        <taxon>Agaricomycotina</taxon>
        <taxon>Agaricomycetes</taxon>
        <taxon>Agaricomycetidae</taxon>
        <taxon>Agaricales</taxon>
        <taxon>Marasmiineae</taxon>
        <taxon>Mycenaceae</taxon>
        <taxon>Mycena</taxon>
    </lineage>
</organism>
<evidence type="ECO:0000313" key="1">
    <source>
        <dbReference type="EMBL" id="KAJ7693624.1"/>
    </source>
</evidence>
<dbReference type="Proteomes" id="UP001221757">
    <property type="component" value="Unassembled WGS sequence"/>
</dbReference>
<sequence length="180" mass="20377">MSQNLSLLADRGVLQHVNTDKDTASIPVLDNFHVALHNSILWKIYGSIISQWPGPAPEVEGAALGEAPTQEQKRARCPQEEREWVQKYRTETSTVQLEKTLGTIRNALATVVLEYVSSAQPKDFALGRAKQDGHTNPIYREYWLFIIGTFNTPTKHTYFPFSPALNSSPRISKYHRLTRV</sequence>
<keyword evidence="2" id="KW-1185">Reference proteome</keyword>
<dbReference type="EMBL" id="JARKIE010000045">
    <property type="protein sequence ID" value="KAJ7693624.1"/>
    <property type="molecule type" value="Genomic_DNA"/>
</dbReference>
<dbReference type="AlphaFoldDB" id="A0AAD7DKV6"/>
<proteinExistence type="predicted"/>
<accession>A0AAD7DKV6</accession>
<protein>
    <submittedName>
        <fullName evidence="1">Uncharacterized protein</fullName>
    </submittedName>
</protein>
<evidence type="ECO:0000313" key="2">
    <source>
        <dbReference type="Proteomes" id="UP001221757"/>
    </source>
</evidence>
<name>A0AAD7DKV6_MYCRO</name>
<reference evidence="1" key="1">
    <citation type="submission" date="2023-03" db="EMBL/GenBank/DDBJ databases">
        <title>Massive genome expansion in bonnet fungi (Mycena s.s.) driven by repeated elements and novel gene families across ecological guilds.</title>
        <authorList>
            <consortium name="Lawrence Berkeley National Laboratory"/>
            <person name="Harder C.B."/>
            <person name="Miyauchi S."/>
            <person name="Viragh M."/>
            <person name="Kuo A."/>
            <person name="Thoen E."/>
            <person name="Andreopoulos B."/>
            <person name="Lu D."/>
            <person name="Skrede I."/>
            <person name="Drula E."/>
            <person name="Henrissat B."/>
            <person name="Morin E."/>
            <person name="Kohler A."/>
            <person name="Barry K."/>
            <person name="LaButti K."/>
            <person name="Morin E."/>
            <person name="Salamov A."/>
            <person name="Lipzen A."/>
            <person name="Mereny Z."/>
            <person name="Hegedus B."/>
            <person name="Baldrian P."/>
            <person name="Stursova M."/>
            <person name="Weitz H."/>
            <person name="Taylor A."/>
            <person name="Grigoriev I.V."/>
            <person name="Nagy L.G."/>
            <person name="Martin F."/>
            <person name="Kauserud H."/>
        </authorList>
    </citation>
    <scope>NUCLEOTIDE SEQUENCE</scope>
    <source>
        <strain evidence="1">CBHHK067</strain>
    </source>
</reference>
<comment type="caution">
    <text evidence="1">The sequence shown here is derived from an EMBL/GenBank/DDBJ whole genome shotgun (WGS) entry which is preliminary data.</text>
</comment>
<gene>
    <name evidence="1" type="ORF">B0H17DRAFT_1330356</name>
</gene>